<evidence type="ECO:0000313" key="2">
    <source>
        <dbReference type="EMBL" id="MFI7873593.1"/>
    </source>
</evidence>
<comment type="caution">
    <text evidence="2">The sequence shown here is derived from an EMBL/GenBank/DDBJ whole genome shotgun (WGS) entry which is preliminary data.</text>
</comment>
<organism evidence="2 3">
    <name type="scientific">Streptomyces salinarius</name>
    <dbReference type="NCBI Taxonomy" id="2762598"/>
    <lineage>
        <taxon>Bacteria</taxon>
        <taxon>Bacillati</taxon>
        <taxon>Actinomycetota</taxon>
        <taxon>Actinomycetes</taxon>
        <taxon>Kitasatosporales</taxon>
        <taxon>Streptomycetaceae</taxon>
        <taxon>Streptomyces</taxon>
    </lineage>
</organism>
<dbReference type="EMBL" id="JBITPR010000046">
    <property type="protein sequence ID" value="MFI7873593.1"/>
    <property type="molecule type" value="Genomic_DNA"/>
</dbReference>
<dbReference type="RefSeq" id="WP_365006333.1">
    <property type="nucleotide sequence ID" value="NZ_JBITPR010000046.1"/>
</dbReference>
<reference evidence="2 3" key="1">
    <citation type="submission" date="2024-07" db="EMBL/GenBank/DDBJ databases">
        <title>Whole genome sequencing of Prodigiosin pigment-producing Streptomyces salinarius isolated from rhizosphere soil of Arachis hypogaea.</title>
        <authorList>
            <person name="Vidhya A."/>
            <person name="Ramya S."/>
        </authorList>
    </citation>
    <scope>NUCLEOTIDE SEQUENCE [LARGE SCALE GENOMIC DNA]</scope>
    <source>
        <strain evidence="2 3">VRMG2420</strain>
    </source>
</reference>
<keyword evidence="3" id="KW-1185">Reference proteome</keyword>
<dbReference type="Proteomes" id="UP001614264">
    <property type="component" value="Unassembled WGS sequence"/>
</dbReference>
<accession>A0ABW8BF25</accession>
<protein>
    <submittedName>
        <fullName evidence="2">Uncharacterized protein</fullName>
    </submittedName>
</protein>
<evidence type="ECO:0000256" key="1">
    <source>
        <dbReference type="SAM" id="MobiDB-lite"/>
    </source>
</evidence>
<name>A0ABW8BF25_9ACTN</name>
<feature type="region of interest" description="Disordered" evidence="1">
    <location>
        <begin position="1"/>
        <end position="51"/>
    </location>
</feature>
<evidence type="ECO:0000313" key="3">
    <source>
        <dbReference type="Proteomes" id="UP001614264"/>
    </source>
</evidence>
<proteinExistence type="predicted"/>
<sequence length="51" mass="5099">MSVAAAVEAARDGTRMQGPGPVAPAPSAPGRTVFEITGNQRGAARPGQLQP</sequence>
<gene>
    <name evidence="2" type="ORF">AB4829_23715</name>
</gene>